<accession>X1RDY5</accession>
<reference evidence="1" key="1">
    <citation type="journal article" date="2014" name="Front. Microbiol.">
        <title>High frequency of phylogenetically diverse reductive dehalogenase-homologous genes in deep subseafloor sedimentary metagenomes.</title>
        <authorList>
            <person name="Kawai M."/>
            <person name="Futagami T."/>
            <person name="Toyoda A."/>
            <person name="Takaki Y."/>
            <person name="Nishi S."/>
            <person name="Hori S."/>
            <person name="Arai W."/>
            <person name="Tsubouchi T."/>
            <person name="Morono Y."/>
            <person name="Uchiyama I."/>
            <person name="Ito T."/>
            <person name="Fujiyama A."/>
            <person name="Inagaki F."/>
            <person name="Takami H."/>
        </authorList>
    </citation>
    <scope>NUCLEOTIDE SEQUENCE</scope>
    <source>
        <strain evidence="1">Expedition CK06-06</strain>
    </source>
</reference>
<organism evidence="1">
    <name type="scientific">marine sediment metagenome</name>
    <dbReference type="NCBI Taxonomy" id="412755"/>
    <lineage>
        <taxon>unclassified sequences</taxon>
        <taxon>metagenomes</taxon>
        <taxon>ecological metagenomes</taxon>
    </lineage>
</organism>
<gene>
    <name evidence="1" type="ORF">S12H4_13975</name>
</gene>
<dbReference type="EMBL" id="BARW01006656">
    <property type="protein sequence ID" value="GAI78942.1"/>
    <property type="molecule type" value="Genomic_DNA"/>
</dbReference>
<comment type="caution">
    <text evidence="1">The sequence shown here is derived from an EMBL/GenBank/DDBJ whole genome shotgun (WGS) entry which is preliminary data.</text>
</comment>
<proteinExistence type="predicted"/>
<name>X1RDY5_9ZZZZ</name>
<evidence type="ECO:0000313" key="1">
    <source>
        <dbReference type="EMBL" id="GAI78942.1"/>
    </source>
</evidence>
<dbReference type="AlphaFoldDB" id="X1RDY5"/>
<feature type="non-terminal residue" evidence="1">
    <location>
        <position position="1"/>
    </location>
</feature>
<sequence>TEPAKYTTYIKPNCDMTAILSSIQVIMESAIAYEFRTTCVKPIVTAQIIENICRLIQGAAVYALQRFHKTEMLHPEFFKEASYEYTDEEMLQLKAVAAPWVQQCIVRP</sequence>
<protein>
    <submittedName>
        <fullName evidence="1">Uncharacterized protein</fullName>
    </submittedName>
</protein>